<comment type="caution">
    <text evidence="1">The sequence shown here is derived from an EMBL/GenBank/DDBJ whole genome shotgun (WGS) entry which is preliminary data.</text>
</comment>
<proteinExistence type="predicted"/>
<evidence type="ECO:0000313" key="2">
    <source>
        <dbReference type="Proteomes" id="UP000800235"/>
    </source>
</evidence>
<gene>
    <name evidence="1" type="ORF">EJ08DRAFT_388737</name>
</gene>
<dbReference type="OrthoDB" id="5340558at2759"/>
<organism evidence="1 2">
    <name type="scientific">Tothia fuscella</name>
    <dbReference type="NCBI Taxonomy" id="1048955"/>
    <lineage>
        <taxon>Eukaryota</taxon>
        <taxon>Fungi</taxon>
        <taxon>Dikarya</taxon>
        <taxon>Ascomycota</taxon>
        <taxon>Pezizomycotina</taxon>
        <taxon>Dothideomycetes</taxon>
        <taxon>Pleosporomycetidae</taxon>
        <taxon>Venturiales</taxon>
        <taxon>Cylindrosympodiaceae</taxon>
        <taxon>Tothia</taxon>
    </lineage>
</organism>
<dbReference type="EMBL" id="MU007014">
    <property type="protein sequence ID" value="KAF2435071.1"/>
    <property type="molecule type" value="Genomic_DNA"/>
</dbReference>
<keyword evidence="2" id="KW-1185">Reference proteome</keyword>
<dbReference type="Proteomes" id="UP000800235">
    <property type="component" value="Unassembled WGS sequence"/>
</dbReference>
<evidence type="ECO:0000313" key="1">
    <source>
        <dbReference type="EMBL" id="KAF2435071.1"/>
    </source>
</evidence>
<name>A0A9P4P1S6_9PEZI</name>
<reference evidence="1" key="1">
    <citation type="journal article" date="2020" name="Stud. Mycol.">
        <title>101 Dothideomycetes genomes: a test case for predicting lifestyles and emergence of pathogens.</title>
        <authorList>
            <person name="Haridas S."/>
            <person name="Albert R."/>
            <person name="Binder M."/>
            <person name="Bloem J."/>
            <person name="Labutti K."/>
            <person name="Salamov A."/>
            <person name="Andreopoulos B."/>
            <person name="Baker S."/>
            <person name="Barry K."/>
            <person name="Bills G."/>
            <person name="Bluhm B."/>
            <person name="Cannon C."/>
            <person name="Castanera R."/>
            <person name="Culley D."/>
            <person name="Daum C."/>
            <person name="Ezra D."/>
            <person name="Gonzalez J."/>
            <person name="Henrissat B."/>
            <person name="Kuo A."/>
            <person name="Liang C."/>
            <person name="Lipzen A."/>
            <person name="Lutzoni F."/>
            <person name="Magnuson J."/>
            <person name="Mondo S."/>
            <person name="Nolan M."/>
            <person name="Ohm R."/>
            <person name="Pangilinan J."/>
            <person name="Park H.-J."/>
            <person name="Ramirez L."/>
            <person name="Alfaro M."/>
            <person name="Sun H."/>
            <person name="Tritt A."/>
            <person name="Yoshinaga Y."/>
            <person name="Zwiers L.-H."/>
            <person name="Turgeon B."/>
            <person name="Goodwin S."/>
            <person name="Spatafora J."/>
            <person name="Crous P."/>
            <person name="Grigoriev I."/>
        </authorList>
    </citation>
    <scope>NUCLEOTIDE SEQUENCE</scope>
    <source>
        <strain evidence="1">CBS 130266</strain>
    </source>
</reference>
<dbReference type="AlphaFoldDB" id="A0A9P4P1S6"/>
<accession>A0A9P4P1S6</accession>
<protein>
    <submittedName>
        <fullName evidence="1">Uncharacterized protein</fullName>
    </submittedName>
</protein>
<sequence length="284" mass="32158">MSLPLTQELSVDRLSDDIVRCILDFVVFRDSPFYIDDPHPGLDRNTSPISRFVKLRTRSVSLESSTGMKDPNFTGYTGGTPLHHRTLQAAHRKDWIIINSICRRFRKFGKLSFFMVKTFAMRSELPIRLQANKPDAINGMMLHDQALALSKIRDIVIVNQLHASPTSFLDLPRKLAMFPCLRRCTLLFGFLSLAGINPYGVLKDSDDVEWITAAFVLGGPVPLDMKELMAEIGTSPSLILEEAMGPGTNWQEHRLKMKTDIYPILRFKGKLARARVERERLAAT</sequence>